<dbReference type="EMBL" id="OW152839">
    <property type="protein sequence ID" value="CAH2060383.1"/>
    <property type="molecule type" value="Genomic_DNA"/>
</dbReference>
<keyword evidence="2" id="KW-1185">Reference proteome</keyword>
<reference evidence="1" key="1">
    <citation type="submission" date="2022-03" db="EMBL/GenBank/DDBJ databases">
        <authorList>
            <person name="Martin H S."/>
        </authorList>
    </citation>
    <scope>NUCLEOTIDE SEQUENCE</scope>
</reference>
<protein>
    <submittedName>
        <fullName evidence="1">Uncharacterized protein</fullName>
    </submittedName>
</protein>
<evidence type="ECO:0000313" key="1">
    <source>
        <dbReference type="EMBL" id="CAH2060383.1"/>
    </source>
</evidence>
<dbReference type="Proteomes" id="UP000837857">
    <property type="component" value="Chromosome 27"/>
</dbReference>
<sequence length="89" mass="10336">MNQLKIVLFMRKNKKYGENGTGQHLTAIPPDGLGELSSKTGAEQLEKQYLYKQSLNSDGLWLRTMTSGLKICRFRFKRRHQFQTNKLMS</sequence>
<name>A0ABN8INM6_9NEOP</name>
<feature type="non-terminal residue" evidence="1">
    <location>
        <position position="89"/>
    </location>
</feature>
<proteinExistence type="predicted"/>
<organism evidence="1 2">
    <name type="scientific">Iphiclides podalirius</name>
    <name type="common">scarce swallowtail</name>
    <dbReference type="NCBI Taxonomy" id="110791"/>
    <lineage>
        <taxon>Eukaryota</taxon>
        <taxon>Metazoa</taxon>
        <taxon>Ecdysozoa</taxon>
        <taxon>Arthropoda</taxon>
        <taxon>Hexapoda</taxon>
        <taxon>Insecta</taxon>
        <taxon>Pterygota</taxon>
        <taxon>Neoptera</taxon>
        <taxon>Endopterygota</taxon>
        <taxon>Lepidoptera</taxon>
        <taxon>Glossata</taxon>
        <taxon>Ditrysia</taxon>
        <taxon>Papilionoidea</taxon>
        <taxon>Papilionidae</taxon>
        <taxon>Papilioninae</taxon>
        <taxon>Iphiclides</taxon>
    </lineage>
</organism>
<gene>
    <name evidence="1" type="ORF">IPOD504_LOCUS11036</name>
</gene>
<evidence type="ECO:0000313" key="2">
    <source>
        <dbReference type="Proteomes" id="UP000837857"/>
    </source>
</evidence>
<accession>A0ABN8INM6</accession>